<dbReference type="PRINTS" id="PR01806">
    <property type="entry name" value="VIRFACTRMVIN"/>
</dbReference>
<dbReference type="Gene3D" id="1.50.10.10">
    <property type="match status" value="1"/>
</dbReference>
<dbReference type="AlphaFoldDB" id="A0A0F9B952"/>
<name>A0A0F9B952_9ZZZZ</name>
<dbReference type="Pfam" id="PF03023">
    <property type="entry name" value="MurJ"/>
    <property type="match status" value="1"/>
</dbReference>
<evidence type="ECO:0000256" key="4">
    <source>
        <dbReference type="ARBA" id="ARBA00022960"/>
    </source>
</evidence>
<keyword evidence="8" id="KW-0175">Coiled coil</keyword>
<proteinExistence type="predicted"/>
<evidence type="ECO:0000256" key="5">
    <source>
        <dbReference type="ARBA" id="ARBA00022984"/>
    </source>
</evidence>
<comment type="subcellular location">
    <subcellularLocation>
        <location evidence="1">Cell membrane</location>
        <topology evidence="1">Multi-pass membrane protein</topology>
    </subcellularLocation>
</comment>
<dbReference type="PANTHER" id="PTHR42899:SF1">
    <property type="entry name" value="SPERMATOGENESIS-ASSOCIATED PROTEIN 20"/>
    <property type="match status" value="1"/>
</dbReference>
<evidence type="ECO:0000313" key="9">
    <source>
        <dbReference type="EMBL" id="KKK80971.1"/>
    </source>
</evidence>
<evidence type="ECO:0000256" key="7">
    <source>
        <dbReference type="ARBA" id="ARBA00023136"/>
    </source>
</evidence>
<keyword evidence="4" id="KW-0133">Cell shape</keyword>
<keyword evidence="6" id="KW-1133">Transmembrane helix</keyword>
<dbReference type="GO" id="GO:0005886">
    <property type="term" value="C:plasma membrane"/>
    <property type="evidence" value="ECO:0007669"/>
    <property type="project" value="UniProtKB-SubCell"/>
</dbReference>
<evidence type="ECO:0000256" key="8">
    <source>
        <dbReference type="SAM" id="Coils"/>
    </source>
</evidence>
<evidence type="ECO:0000256" key="2">
    <source>
        <dbReference type="ARBA" id="ARBA00022475"/>
    </source>
</evidence>
<evidence type="ECO:0000256" key="6">
    <source>
        <dbReference type="ARBA" id="ARBA00022989"/>
    </source>
</evidence>
<feature type="coiled-coil region" evidence="8">
    <location>
        <begin position="70"/>
        <end position="97"/>
    </location>
</feature>
<dbReference type="GO" id="GO:0008360">
    <property type="term" value="P:regulation of cell shape"/>
    <property type="evidence" value="ECO:0007669"/>
    <property type="project" value="UniProtKB-KW"/>
</dbReference>
<dbReference type="InterPro" id="IPR012341">
    <property type="entry name" value="6hp_glycosidase-like_sf"/>
</dbReference>
<dbReference type="InterPro" id="IPR008928">
    <property type="entry name" value="6-hairpin_glycosidase_sf"/>
</dbReference>
<accession>A0A0F9B952</accession>
<evidence type="ECO:0000256" key="3">
    <source>
        <dbReference type="ARBA" id="ARBA00022692"/>
    </source>
</evidence>
<protein>
    <submittedName>
        <fullName evidence="9">Uncharacterized protein</fullName>
    </submittedName>
</protein>
<dbReference type="InterPro" id="IPR004268">
    <property type="entry name" value="MurJ"/>
</dbReference>
<keyword evidence="5" id="KW-0573">Peptidoglycan synthesis</keyword>
<dbReference type="SUPFAM" id="SSF48208">
    <property type="entry name" value="Six-hairpin glycosidases"/>
    <property type="match status" value="1"/>
</dbReference>
<dbReference type="GO" id="GO:0009252">
    <property type="term" value="P:peptidoglycan biosynthetic process"/>
    <property type="evidence" value="ECO:0007669"/>
    <property type="project" value="UniProtKB-KW"/>
</dbReference>
<dbReference type="EMBL" id="LAZR01053337">
    <property type="protein sequence ID" value="KKK80971.1"/>
    <property type="molecule type" value="Genomic_DNA"/>
</dbReference>
<evidence type="ECO:0000256" key="1">
    <source>
        <dbReference type="ARBA" id="ARBA00004651"/>
    </source>
</evidence>
<keyword evidence="2" id="KW-1003">Cell membrane</keyword>
<keyword evidence="7" id="KW-0472">Membrane</keyword>
<dbReference type="GO" id="GO:0005975">
    <property type="term" value="P:carbohydrate metabolic process"/>
    <property type="evidence" value="ECO:0007669"/>
    <property type="project" value="InterPro"/>
</dbReference>
<keyword evidence="3" id="KW-0812">Transmembrane</keyword>
<sequence length="350" mass="37974">MIRRIATVGGLTLLSRVTGFARDVIMAAILGAGPLADAFFVAFRLPNHFRAIFAEGAFAAAFVPAYARTLEAAGMDAAKLRRRLRDARAKLLAVRAKRVRPNLDDKVLTGWNGLMIAGLAGAGRELKEPRYLRAAERAADFILARMRKDGRLLRSWREGQAKLNAYLVDYAFLADGLLELHRATGGQRWRDEAEALMKVLDEHFRDRAGGYFFTSDDHESLLARTKRPFDQAVPSGNAVAVGVLVRLGRLTGRKEYVQLAGGDLAAFAGCYSGPGIPAAAGCEFFDVDGDTDVDCADWPAFEHAYLMAHGTLPSFEPCTPPAAAGGSPCRSPSPARLPSDRCRSFCESPN</sequence>
<dbReference type="InterPro" id="IPR024705">
    <property type="entry name" value="Ssp411"/>
</dbReference>
<organism evidence="9">
    <name type="scientific">marine sediment metagenome</name>
    <dbReference type="NCBI Taxonomy" id="412755"/>
    <lineage>
        <taxon>unclassified sequences</taxon>
        <taxon>metagenomes</taxon>
        <taxon>ecological metagenomes</taxon>
    </lineage>
</organism>
<dbReference type="PANTHER" id="PTHR42899">
    <property type="entry name" value="SPERMATOGENESIS-ASSOCIATED PROTEIN 20"/>
    <property type="match status" value="1"/>
</dbReference>
<gene>
    <name evidence="9" type="ORF">LCGC14_2818160</name>
</gene>
<reference evidence="9" key="1">
    <citation type="journal article" date="2015" name="Nature">
        <title>Complex archaea that bridge the gap between prokaryotes and eukaryotes.</title>
        <authorList>
            <person name="Spang A."/>
            <person name="Saw J.H."/>
            <person name="Jorgensen S.L."/>
            <person name="Zaremba-Niedzwiedzka K."/>
            <person name="Martijn J."/>
            <person name="Lind A.E."/>
            <person name="van Eijk R."/>
            <person name="Schleper C."/>
            <person name="Guy L."/>
            <person name="Ettema T.J."/>
        </authorList>
    </citation>
    <scope>NUCLEOTIDE SEQUENCE</scope>
</reference>
<comment type="caution">
    <text evidence="9">The sequence shown here is derived from an EMBL/GenBank/DDBJ whole genome shotgun (WGS) entry which is preliminary data.</text>
</comment>